<dbReference type="Proteomes" id="UP000886390">
    <property type="component" value="Unassembled WGS sequence"/>
</dbReference>
<sequence>MQQIKKFLATTPYSEYALTIASADASFRKYYRLTQGEKSFLLMDSSLEKESLKPFLDVTERLEQVGVAVPKIYEQNLELGYLIIEDFGNTHLLNVLNENNFKELYKKAIDEIITMQKADAKGLPLYDKDFLHFEMDLMQEWYIEKHLARSLTQEQKELLADSLNAISNTVLTQPQGIFVHRDYHSRNIMLREDDSLGIIDYQDAMSGALLYDLVSLLKDCYIAFDRKSIIELVLYFKERSGVDVSDAKFIKWFDFMGMQRHIKVLGIFARLSLRDGKDGYLKDIPLTLAYTLDAAKRYEETKPLAKLLEELTK</sequence>
<reference evidence="2" key="1">
    <citation type="journal article" date="2020" name="mSystems">
        <title>Genome- and Community-Level Interaction Insights into Carbon Utilization and Element Cycling Functions of Hydrothermarchaeota in Hydrothermal Sediment.</title>
        <authorList>
            <person name="Zhou Z."/>
            <person name="Liu Y."/>
            <person name="Xu W."/>
            <person name="Pan J."/>
            <person name="Luo Z.H."/>
            <person name="Li M."/>
        </authorList>
    </citation>
    <scope>NUCLEOTIDE SEQUENCE [LARGE SCALE GENOMIC DNA]</scope>
    <source>
        <strain evidence="2">HyVt-507</strain>
    </source>
</reference>
<organism evidence="2">
    <name type="scientific">Sulfurimonas autotrophica</name>
    <dbReference type="NCBI Taxonomy" id="202747"/>
    <lineage>
        <taxon>Bacteria</taxon>
        <taxon>Pseudomonadati</taxon>
        <taxon>Campylobacterota</taxon>
        <taxon>Epsilonproteobacteria</taxon>
        <taxon>Campylobacterales</taxon>
        <taxon>Sulfurimonadaceae</taxon>
        <taxon>Sulfurimonas</taxon>
    </lineage>
</organism>
<dbReference type="InterPro" id="IPR002575">
    <property type="entry name" value="Aminoglycoside_PTrfase"/>
</dbReference>
<evidence type="ECO:0000259" key="1">
    <source>
        <dbReference type="Pfam" id="PF01636"/>
    </source>
</evidence>
<dbReference type="Gene3D" id="3.30.200.20">
    <property type="entry name" value="Phosphorylase Kinase, domain 1"/>
    <property type="match status" value="1"/>
</dbReference>
<dbReference type="Pfam" id="PF01636">
    <property type="entry name" value="APH"/>
    <property type="match status" value="1"/>
</dbReference>
<dbReference type="InterPro" id="IPR011009">
    <property type="entry name" value="Kinase-like_dom_sf"/>
</dbReference>
<protein>
    <submittedName>
        <fullName evidence="2">Aminoglycoside phosphotransferase</fullName>
    </submittedName>
</protein>
<gene>
    <name evidence="2" type="ORF">ENJ67_01555</name>
</gene>
<dbReference type="SUPFAM" id="SSF56112">
    <property type="entry name" value="Protein kinase-like (PK-like)"/>
    <property type="match status" value="1"/>
</dbReference>
<proteinExistence type="predicted"/>
<dbReference type="EMBL" id="DRNH01000084">
    <property type="protein sequence ID" value="HFB53393.1"/>
    <property type="molecule type" value="Genomic_DNA"/>
</dbReference>
<comment type="caution">
    <text evidence="2">The sequence shown here is derived from an EMBL/GenBank/DDBJ whole genome shotgun (WGS) entry which is preliminary data.</text>
</comment>
<accession>A0A7C3G360</accession>
<dbReference type="AlphaFoldDB" id="A0A7C3G360"/>
<feature type="domain" description="Aminoglycoside phosphotransferase" evidence="1">
    <location>
        <begin position="19"/>
        <end position="225"/>
    </location>
</feature>
<dbReference type="Gene3D" id="3.90.1200.10">
    <property type="match status" value="1"/>
</dbReference>
<name>A0A7C3G360_9BACT</name>
<evidence type="ECO:0000313" key="2">
    <source>
        <dbReference type="EMBL" id="HFB53393.1"/>
    </source>
</evidence>